<evidence type="ECO:0000313" key="3">
    <source>
        <dbReference type="Proteomes" id="UP001054945"/>
    </source>
</evidence>
<proteinExistence type="predicted"/>
<dbReference type="EMBL" id="BPLR01001146">
    <property type="protein sequence ID" value="GIZ00368.1"/>
    <property type="molecule type" value="Genomic_DNA"/>
</dbReference>
<name>A0AAV4XZT4_CAEEX</name>
<keyword evidence="3" id="KW-1185">Reference proteome</keyword>
<reference evidence="2 3" key="1">
    <citation type="submission" date="2021-06" db="EMBL/GenBank/DDBJ databases">
        <title>Caerostris extrusa draft genome.</title>
        <authorList>
            <person name="Kono N."/>
            <person name="Arakawa K."/>
        </authorList>
    </citation>
    <scope>NUCLEOTIDE SEQUENCE [LARGE SCALE GENOMIC DNA]</scope>
</reference>
<feature type="compositionally biased region" description="Basic and acidic residues" evidence="1">
    <location>
        <begin position="25"/>
        <end position="34"/>
    </location>
</feature>
<comment type="caution">
    <text evidence="2">The sequence shown here is derived from an EMBL/GenBank/DDBJ whole genome shotgun (WGS) entry which is preliminary data.</text>
</comment>
<protein>
    <submittedName>
        <fullName evidence="2">Uncharacterized protein</fullName>
    </submittedName>
</protein>
<evidence type="ECO:0000256" key="1">
    <source>
        <dbReference type="SAM" id="MobiDB-lite"/>
    </source>
</evidence>
<gene>
    <name evidence="2" type="ORF">CEXT_595861</name>
</gene>
<organism evidence="2 3">
    <name type="scientific">Caerostris extrusa</name>
    <name type="common">Bark spider</name>
    <name type="synonym">Caerostris bankana</name>
    <dbReference type="NCBI Taxonomy" id="172846"/>
    <lineage>
        <taxon>Eukaryota</taxon>
        <taxon>Metazoa</taxon>
        <taxon>Ecdysozoa</taxon>
        <taxon>Arthropoda</taxon>
        <taxon>Chelicerata</taxon>
        <taxon>Arachnida</taxon>
        <taxon>Araneae</taxon>
        <taxon>Araneomorphae</taxon>
        <taxon>Entelegynae</taxon>
        <taxon>Araneoidea</taxon>
        <taxon>Araneidae</taxon>
        <taxon>Caerostris</taxon>
    </lineage>
</organism>
<dbReference type="Proteomes" id="UP001054945">
    <property type="component" value="Unassembled WGS sequence"/>
</dbReference>
<dbReference type="AlphaFoldDB" id="A0AAV4XZT4"/>
<feature type="region of interest" description="Disordered" evidence="1">
    <location>
        <begin position="1"/>
        <end position="40"/>
    </location>
</feature>
<sequence>MSPRRSCEEDEFCLGRPSGIPMQSDEGRGPREGELADDDDQCTRSILWEDEEKRCSDDPLIRCRGRWLHTSKSSLPE</sequence>
<accession>A0AAV4XZT4</accession>
<evidence type="ECO:0000313" key="2">
    <source>
        <dbReference type="EMBL" id="GIZ00368.1"/>
    </source>
</evidence>